<dbReference type="Gene3D" id="2.40.30.10">
    <property type="entry name" value="Translation factors"/>
    <property type="match status" value="1"/>
</dbReference>
<reference evidence="2 3" key="1">
    <citation type="submission" date="2024-02" db="EMBL/GenBank/DDBJ databases">
        <authorList>
            <person name="Daric V."/>
            <person name="Darras S."/>
        </authorList>
    </citation>
    <scope>NUCLEOTIDE SEQUENCE [LARGE SCALE GENOMIC DNA]</scope>
</reference>
<dbReference type="CDD" id="cd03693">
    <property type="entry name" value="EF1_alpha_II"/>
    <property type="match status" value="1"/>
</dbReference>
<proteinExistence type="predicted"/>
<organism evidence="2 3">
    <name type="scientific">Clavelina lepadiformis</name>
    <name type="common">Light-bulb sea squirt</name>
    <name type="synonym">Ascidia lepadiformis</name>
    <dbReference type="NCBI Taxonomy" id="159417"/>
    <lineage>
        <taxon>Eukaryota</taxon>
        <taxon>Metazoa</taxon>
        <taxon>Chordata</taxon>
        <taxon>Tunicata</taxon>
        <taxon>Ascidiacea</taxon>
        <taxon>Aplousobranchia</taxon>
        <taxon>Clavelinidae</taxon>
        <taxon>Clavelina</taxon>
    </lineage>
</organism>
<name>A0ABP0EX50_CLALP</name>
<comment type="caution">
    <text evidence="2">The sequence shown here is derived from an EMBL/GenBank/DDBJ whole genome shotgun (WGS) entry which is preliminary data.</text>
</comment>
<accession>A0ABP0EX50</accession>
<keyword evidence="3" id="KW-1185">Reference proteome</keyword>
<protein>
    <recommendedName>
        <fullName evidence="1">Translation elongation factor EFTu-like domain-containing protein</fullName>
    </recommendedName>
</protein>
<evidence type="ECO:0000259" key="1">
    <source>
        <dbReference type="Pfam" id="PF03144"/>
    </source>
</evidence>
<dbReference type="InterPro" id="IPR009000">
    <property type="entry name" value="Transl_B-barrel_sf"/>
</dbReference>
<dbReference type="PANTHER" id="PTHR44830:SF1">
    <property type="entry name" value="TR-TYPE G DOMAIN-CONTAINING PROTEIN"/>
    <property type="match status" value="1"/>
</dbReference>
<dbReference type="EMBL" id="CAWYQH010000001">
    <property type="protein sequence ID" value="CAK8672025.1"/>
    <property type="molecule type" value="Genomic_DNA"/>
</dbReference>
<sequence length="134" mass="14672">MLEGSAQMSWFTGWSIKRREGYASGYTLLNALDSILPPRRPTDKPLRLPLQDVYKIGGIGTVPVGCVETGILRPRIVASFSPGQLTAEVQSVEMHHESLWEAIPGDNVGFNVKGLSVKDLKRGMVAGDKKIIPR</sequence>
<feature type="domain" description="Translation elongation factor EFTu-like" evidence="1">
    <location>
        <begin position="60"/>
        <end position="125"/>
    </location>
</feature>
<evidence type="ECO:0000313" key="2">
    <source>
        <dbReference type="EMBL" id="CAK8672025.1"/>
    </source>
</evidence>
<dbReference type="PANTHER" id="PTHR44830">
    <property type="entry name" value="ELONGATION FACTOR 1 ALPHA"/>
    <property type="match status" value="1"/>
</dbReference>
<evidence type="ECO:0000313" key="3">
    <source>
        <dbReference type="Proteomes" id="UP001642483"/>
    </source>
</evidence>
<dbReference type="InterPro" id="IPR004161">
    <property type="entry name" value="EFTu-like_2"/>
</dbReference>
<dbReference type="Pfam" id="PF03144">
    <property type="entry name" value="GTP_EFTU_D2"/>
    <property type="match status" value="1"/>
</dbReference>
<dbReference type="Proteomes" id="UP001642483">
    <property type="component" value="Unassembled WGS sequence"/>
</dbReference>
<gene>
    <name evidence="2" type="ORF">CVLEPA_LOCUS1033</name>
</gene>
<dbReference type="SUPFAM" id="SSF50447">
    <property type="entry name" value="Translation proteins"/>
    <property type="match status" value="1"/>
</dbReference>